<dbReference type="InterPro" id="IPR000160">
    <property type="entry name" value="GGDEF_dom"/>
</dbReference>
<evidence type="ECO:0000313" key="3">
    <source>
        <dbReference type="EMBL" id="SHI86697.1"/>
    </source>
</evidence>
<dbReference type="Gene3D" id="3.30.70.270">
    <property type="match status" value="1"/>
</dbReference>
<dbReference type="SMART" id="SM00052">
    <property type="entry name" value="EAL"/>
    <property type="match status" value="1"/>
</dbReference>
<dbReference type="STRING" id="1121476.SAMN02745751_01250"/>
<evidence type="ECO:0000259" key="1">
    <source>
        <dbReference type="PROSITE" id="PS50883"/>
    </source>
</evidence>
<dbReference type="GO" id="GO:0071111">
    <property type="term" value="F:cyclic-guanylate-specific phosphodiesterase activity"/>
    <property type="evidence" value="ECO:0007669"/>
    <property type="project" value="InterPro"/>
</dbReference>
<dbReference type="SUPFAM" id="SSF141868">
    <property type="entry name" value="EAL domain-like"/>
    <property type="match status" value="1"/>
</dbReference>
<dbReference type="InterPro" id="IPR050706">
    <property type="entry name" value="Cyclic-di-GMP_PDE-like"/>
</dbReference>
<proteinExistence type="predicted"/>
<dbReference type="Pfam" id="PF00990">
    <property type="entry name" value="GGDEF"/>
    <property type="match status" value="1"/>
</dbReference>
<dbReference type="InterPro" id="IPR029787">
    <property type="entry name" value="Nucleotide_cyclase"/>
</dbReference>
<dbReference type="SMART" id="SM00267">
    <property type="entry name" value="GGDEF"/>
    <property type="match status" value="1"/>
</dbReference>
<dbReference type="Proteomes" id="UP000184052">
    <property type="component" value="Unassembled WGS sequence"/>
</dbReference>
<dbReference type="CDD" id="cd01948">
    <property type="entry name" value="EAL"/>
    <property type="match status" value="1"/>
</dbReference>
<dbReference type="AlphaFoldDB" id="A0A1M6EME5"/>
<sequence>MVYNEHIIRNGISELKNSELLLSSLDRKINDSNTDEFYLLAIEIANFNEIKRYLGYSYGEKSMQYVIERAKEIFKGCELFSVYTSEVFIILDGISLEEAYKKAKKLIGYSKIPVFIKEIPLDVKINCGIVNYPSDGTTSDVLYQNIGRTLSQCTQNNGEISIYNENITKKVKSDYITKLKLYSAIKKNELRLVYLPKYCIRTQKIVGAEALLRWDNIDMNIAEVIDIIERSNLITQLTRWVTKKVIEQMEEWITAGLYTKVSINVSPKDLENDEYFDFLVECIENSTVEANMLEIEITERCVLENQKSIIELLGKMKEYGFDISIDDFGTGYNSFKNFFTLPYHNIKIDKSIIEDLYSVENLALVKETINISNKMGIEVIAEGVEKETEYNLLNGLGCNLIQGYYISKPISPVEYKYMLVKYIEDVC</sequence>
<dbReference type="OrthoDB" id="9805474at2"/>
<gene>
    <name evidence="3" type="ORF">SAMN02745751_01250</name>
</gene>
<organism evidence="3 4">
    <name type="scientific">Dethiosulfatibacter aminovorans DSM 17477</name>
    <dbReference type="NCBI Taxonomy" id="1121476"/>
    <lineage>
        <taxon>Bacteria</taxon>
        <taxon>Bacillati</taxon>
        <taxon>Bacillota</taxon>
        <taxon>Tissierellia</taxon>
        <taxon>Dethiosulfatibacter</taxon>
    </lineage>
</organism>
<dbReference type="InterPro" id="IPR035919">
    <property type="entry name" value="EAL_sf"/>
</dbReference>
<dbReference type="RefSeq" id="WP_073048680.1">
    <property type="nucleotide sequence ID" value="NZ_FQZL01000007.1"/>
</dbReference>
<accession>A0A1M6EME5</accession>
<evidence type="ECO:0000259" key="2">
    <source>
        <dbReference type="PROSITE" id="PS50887"/>
    </source>
</evidence>
<reference evidence="3 4" key="1">
    <citation type="submission" date="2016-11" db="EMBL/GenBank/DDBJ databases">
        <authorList>
            <person name="Jaros S."/>
            <person name="Januszkiewicz K."/>
            <person name="Wedrychowicz H."/>
        </authorList>
    </citation>
    <scope>NUCLEOTIDE SEQUENCE [LARGE SCALE GENOMIC DNA]</scope>
    <source>
        <strain evidence="3 4">DSM 17477</strain>
    </source>
</reference>
<dbReference type="InterPro" id="IPR043128">
    <property type="entry name" value="Rev_trsase/Diguanyl_cyclase"/>
</dbReference>
<protein>
    <submittedName>
        <fullName evidence="3">EAL domain, c-di-GMP-specific phosphodiesterase class I (Or its enzymatically inactive variant)</fullName>
    </submittedName>
</protein>
<name>A0A1M6EME5_9FIRM</name>
<feature type="domain" description="EAL" evidence="1">
    <location>
        <begin position="174"/>
        <end position="423"/>
    </location>
</feature>
<dbReference type="PANTHER" id="PTHR33121">
    <property type="entry name" value="CYCLIC DI-GMP PHOSPHODIESTERASE PDEF"/>
    <property type="match status" value="1"/>
</dbReference>
<dbReference type="SUPFAM" id="SSF55073">
    <property type="entry name" value="Nucleotide cyclase"/>
    <property type="match status" value="1"/>
</dbReference>
<dbReference type="Gene3D" id="3.20.20.450">
    <property type="entry name" value="EAL domain"/>
    <property type="match status" value="1"/>
</dbReference>
<feature type="domain" description="GGDEF" evidence="2">
    <location>
        <begin position="35"/>
        <end position="165"/>
    </location>
</feature>
<dbReference type="PANTHER" id="PTHR33121:SF70">
    <property type="entry name" value="SIGNALING PROTEIN YKOW"/>
    <property type="match status" value="1"/>
</dbReference>
<dbReference type="PROSITE" id="PS50883">
    <property type="entry name" value="EAL"/>
    <property type="match status" value="1"/>
</dbReference>
<dbReference type="EMBL" id="FQZL01000007">
    <property type="protein sequence ID" value="SHI86697.1"/>
    <property type="molecule type" value="Genomic_DNA"/>
</dbReference>
<dbReference type="InterPro" id="IPR001633">
    <property type="entry name" value="EAL_dom"/>
</dbReference>
<evidence type="ECO:0000313" key="4">
    <source>
        <dbReference type="Proteomes" id="UP000184052"/>
    </source>
</evidence>
<keyword evidence="4" id="KW-1185">Reference proteome</keyword>
<dbReference type="Pfam" id="PF00563">
    <property type="entry name" value="EAL"/>
    <property type="match status" value="1"/>
</dbReference>
<dbReference type="PROSITE" id="PS50887">
    <property type="entry name" value="GGDEF"/>
    <property type="match status" value="1"/>
</dbReference>